<dbReference type="GO" id="GO:0005524">
    <property type="term" value="F:ATP binding"/>
    <property type="evidence" value="ECO:0007669"/>
    <property type="project" value="UniProtKB-KW"/>
</dbReference>
<dbReference type="Gene3D" id="3.60.40.10">
    <property type="entry name" value="PPM-type phosphatase domain"/>
    <property type="match status" value="1"/>
</dbReference>
<dbReference type="SUPFAM" id="SSF55781">
    <property type="entry name" value="GAF domain-like"/>
    <property type="match status" value="1"/>
</dbReference>
<organism evidence="18 19">
    <name type="scientific">Streptomyces diastatochromogenes</name>
    <dbReference type="NCBI Taxonomy" id="42236"/>
    <lineage>
        <taxon>Bacteria</taxon>
        <taxon>Bacillati</taxon>
        <taxon>Actinomycetota</taxon>
        <taxon>Actinomycetes</taxon>
        <taxon>Kitasatosporales</taxon>
        <taxon>Streptomycetaceae</taxon>
        <taxon>Streptomyces</taxon>
    </lineage>
</organism>
<dbReference type="EMBL" id="MCGQ01000014">
    <property type="protein sequence ID" value="OXY95003.1"/>
    <property type="molecule type" value="Genomic_DNA"/>
</dbReference>
<dbReference type="SMART" id="SM00331">
    <property type="entry name" value="PP2C_SIG"/>
    <property type="match status" value="1"/>
</dbReference>
<evidence type="ECO:0000256" key="1">
    <source>
        <dbReference type="ARBA" id="ARBA00013081"/>
    </source>
</evidence>
<feature type="domain" description="PPM-type phosphatase" evidence="17">
    <location>
        <begin position="368"/>
        <end position="593"/>
    </location>
</feature>
<dbReference type="SUPFAM" id="SSF81606">
    <property type="entry name" value="PP2C-like"/>
    <property type="match status" value="1"/>
</dbReference>
<name>A0A233SH62_STRDA</name>
<dbReference type="GO" id="GO:0016301">
    <property type="term" value="F:kinase activity"/>
    <property type="evidence" value="ECO:0007669"/>
    <property type="project" value="UniProtKB-KW"/>
</dbReference>
<dbReference type="InterPro" id="IPR003018">
    <property type="entry name" value="GAF"/>
</dbReference>
<keyword evidence="4" id="KW-0479">Metal-binding</keyword>
<feature type="domain" description="GAF" evidence="16">
    <location>
        <begin position="197"/>
        <end position="347"/>
    </location>
</feature>
<sequence length="721" mass="78056">MGTEVDAFLRRLARQFRPQVNQSVDMMVQRLHSEFPELLQDKDLAALSAQETTGHVTTFLDVLEHGLDVTEVKAPSDSLEVGRRFAQGGIPISTLLRSYRLGHMTLLQLMQREAARLTSDSKLVNEATVKLVETAFAYVDRGSEEVVAAYQEERDRRLQRRLILTNEASRRIGTTLDTARTAQELADLGTEDFADLVTVDLLDSVLHEEGTYPPTDTPVLCRIAQRSVLDGCPDSAVATGHTHTYPAGSEPARALATGQALLHRVTASGLPAWWAPAPDSGRTLRGPGFHSMLLVPLRARGETLGLAQFSRHRTAALFDDDDLLLAQEIVARAAVSIDNARRYTHERSTALTLQRSLLPQRAVEQSAVDTASRYLPTGSRAGVGGDWYDVIPLSGARVALVVGDVVGRGLHASATMGRLRTAVRAFADIDLMPDELLTHLDDVVIRLQREEARDEGEISATCLYAVYDPVSHLCSLASAGHVLPAVATPPTADGDAPASHAVAFPEMPIGPPLGLGGLPFETTQLELPEGSLLALYTDGLLESRVRDVDTARTVLSDILARAPKSLDETCDGLLAALLPSRPSDDVALLLARTRALDPDHVATLDLPSDPAAVSGARAYASDRLAAWGLEELGFTTELVVSELVTNAIRYGKSPIQLRMILQSTLTCEVFDAGSTAPHLRRARTFDEGGRGLLLVAQFTERWGTRHSRDGKVIWAEQAIPA</sequence>
<reference evidence="18 19" key="1">
    <citation type="submission" date="2016-07" db="EMBL/GenBank/DDBJ databases">
        <title>Draft genome of Streptomyces diastatochromogenes.</title>
        <authorList>
            <person name="Podduturi R."/>
            <person name="Lukassen M.B."/>
            <person name="Clausen N."/>
            <person name="Nielsen J.L."/>
            <person name="Jorgensen N.O."/>
        </authorList>
    </citation>
    <scope>NUCLEOTIDE SEQUENCE [LARGE SCALE GENOMIC DNA]</scope>
    <source>
        <strain evidence="18 19">DSM 40608</strain>
    </source>
</reference>
<keyword evidence="8" id="KW-0067">ATP-binding</keyword>
<dbReference type="PANTHER" id="PTHR43156">
    <property type="entry name" value="STAGE II SPORULATION PROTEIN E-RELATED"/>
    <property type="match status" value="1"/>
</dbReference>
<evidence type="ECO:0000313" key="18">
    <source>
        <dbReference type="EMBL" id="OXY95003.1"/>
    </source>
</evidence>
<evidence type="ECO:0000256" key="3">
    <source>
        <dbReference type="ARBA" id="ARBA00022679"/>
    </source>
</evidence>
<evidence type="ECO:0000256" key="5">
    <source>
        <dbReference type="ARBA" id="ARBA00022741"/>
    </source>
</evidence>
<proteinExistence type="predicted"/>
<dbReference type="InterPro" id="IPR029016">
    <property type="entry name" value="GAF-like_dom_sf"/>
</dbReference>
<dbReference type="AlphaFoldDB" id="A0A233SH62"/>
<dbReference type="Pfam" id="PF01590">
    <property type="entry name" value="GAF"/>
    <property type="match status" value="1"/>
</dbReference>
<dbReference type="InterPro" id="IPR036890">
    <property type="entry name" value="HATPase_C_sf"/>
</dbReference>
<evidence type="ECO:0000256" key="4">
    <source>
        <dbReference type="ARBA" id="ARBA00022723"/>
    </source>
</evidence>
<keyword evidence="19" id="KW-1185">Reference proteome</keyword>
<dbReference type="GO" id="GO:0046872">
    <property type="term" value="F:metal ion binding"/>
    <property type="evidence" value="ECO:0007669"/>
    <property type="project" value="UniProtKB-KW"/>
</dbReference>
<gene>
    <name evidence="18" type="ORF">BEK98_18005</name>
</gene>
<evidence type="ECO:0000256" key="8">
    <source>
        <dbReference type="ARBA" id="ARBA00022840"/>
    </source>
</evidence>
<evidence type="ECO:0000313" key="19">
    <source>
        <dbReference type="Proteomes" id="UP000215483"/>
    </source>
</evidence>
<dbReference type="Pfam" id="PF14361">
    <property type="entry name" value="RsbRD_N"/>
    <property type="match status" value="1"/>
</dbReference>
<keyword evidence="10" id="KW-0904">Protein phosphatase</keyword>
<evidence type="ECO:0000259" key="16">
    <source>
        <dbReference type="SMART" id="SM00065"/>
    </source>
</evidence>
<dbReference type="GO" id="GO:0004722">
    <property type="term" value="F:protein serine/threonine phosphatase activity"/>
    <property type="evidence" value="ECO:0007669"/>
    <property type="project" value="UniProtKB-EC"/>
</dbReference>
<evidence type="ECO:0000259" key="17">
    <source>
        <dbReference type="SMART" id="SM00331"/>
    </source>
</evidence>
<protein>
    <recommendedName>
        <fullName evidence="1">protein-serine/threonine phosphatase</fullName>
        <ecNumber evidence="1">3.1.3.16</ecNumber>
    </recommendedName>
    <alternativeName>
        <fullName evidence="15">Protein-serine/threonine phosphatase</fullName>
    </alternativeName>
    <alternativeName>
        <fullName evidence="14">Serine/threonine-protein kinase</fullName>
    </alternativeName>
</protein>
<dbReference type="InterPro" id="IPR003594">
    <property type="entry name" value="HATPase_dom"/>
</dbReference>
<keyword evidence="2" id="KW-0597">Phosphoprotein</keyword>
<dbReference type="Gene3D" id="3.30.450.40">
    <property type="match status" value="1"/>
</dbReference>
<dbReference type="FunFam" id="3.60.40.10:FF:000005">
    <property type="entry name" value="Serine/threonine protein phosphatase"/>
    <property type="match status" value="1"/>
</dbReference>
<dbReference type="SUPFAM" id="SSF55874">
    <property type="entry name" value="ATPase domain of HSP90 chaperone/DNA topoisomerase II/histidine kinase"/>
    <property type="match status" value="1"/>
</dbReference>
<dbReference type="InterPro" id="IPR001932">
    <property type="entry name" value="PPM-type_phosphatase-like_dom"/>
</dbReference>
<keyword evidence="6" id="KW-0418">Kinase</keyword>
<evidence type="ECO:0000256" key="6">
    <source>
        <dbReference type="ARBA" id="ARBA00022777"/>
    </source>
</evidence>
<evidence type="ECO:0000256" key="13">
    <source>
        <dbReference type="ARBA" id="ARBA00056274"/>
    </source>
</evidence>
<dbReference type="FunFam" id="3.30.565.10:FF:000028">
    <property type="entry name" value="PAS sensor protein"/>
    <property type="match status" value="1"/>
</dbReference>
<dbReference type="InterPro" id="IPR025751">
    <property type="entry name" value="RsbRD_N_dom"/>
</dbReference>
<evidence type="ECO:0000256" key="15">
    <source>
        <dbReference type="ARBA" id="ARBA00081350"/>
    </source>
</evidence>
<keyword evidence="11" id="KW-0464">Manganese</keyword>
<dbReference type="Pfam" id="PF07228">
    <property type="entry name" value="SpoIIE"/>
    <property type="match status" value="1"/>
</dbReference>
<evidence type="ECO:0000256" key="7">
    <source>
        <dbReference type="ARBA" id="ARBA00022801"/>
    </source>
</evidence>
<dbReference type="EC" id="3.1.3.16" evidence="1"/>
<dbReference type="InterPro" id="IPR052016">
    <property type="entry name" value="Bact_Sigma-Reg"/>
</dbReference>
<dbReference type="Proteomes" id="UP000215483">
    <property type="component" value="Unassembled WGS sequence"/>
</dbReference>
<dbReference type="InterPro" id="IPR036457">
    <property type="entry name" value="PPM-type-like_dom_sf"/>
</dbReference>
<keyword evidence="3" id="KW-0808">Transferase</keyword>
<comment type="function">
    <text evidence="13">Primarily acts as an independent SigF regulator that is sensitive to the osmosensory signal, mediating the cross talk of PknD with the SigF regulon. Possesses both phosphatase and kinase activities. The kinase domain functions as a classic anti-sigma factor-like kinase to phosphorylate the anti-anti-sigma factor domain at the canonical regulatory site, and the phosphatase domain antagonizes this activity.</text>
</comment>
<dbReference type="Gene3D" id="3.30.565.10">
    <property type="entry name" value="Histidine kinase-like ATPase, C-terminal domain"/>
    <property type="match status" value="1"/>
</dbReference>
<evidence type="ECO:0000256" key="2">
    <source>
        <dbReference type="ARBA" id="ARBA00022553"/>
    </source>
</evidence>
<dbReference type="PANTHER" id="PTHR43156:SF2">
    <property type="entry name" value="STAGE II SPORULATION PROTEIN E"/>
    <property type="match status" value="1"/>
</dbReference>
<evidence type="ECO:0000256" key="12">
    <source>
        <dbReference type="ARBA" id="ARBA00047761"/>
    </source>
</evidence>
<evidence type="ECO:0000256" key="9">
    <source>
        <dbReference type="ARBA" id="ARBA00022842"/>
    </source>
</evidence>
<dbReference type="Pfam" id="PF13581">
    <property type="entry name" value="HATPase_c_2"/>
    <property type="match status" value="1"/>
</dbReference>
<dbReference type="FunFam" id="3.30.450.40:FF:000035">
    <property type="entry name" value="PAS sensor protein"/>
    <property type="match status" value="1"/>
</dbReference>
<evidence type="ECO:0000256" key="10">
    <source>
        <dbReference type="ARBA" id="ARBA00022912"/>
    </source>
</evidence>
<dbReference type="SMART" id="SM00065">
    <property type="entry name" value="GAF"/>
    <property type="match status" value="1"/>
</dbReference>
<evidence type="ECO:0000256" key="14">
    <source>
        <dbReference type="ARBA" id="ARBA00075117"/>
    </source>
</evidence>
<dbReference type="RefSeq" id="WP_094217640.1">
    <property type="nucleotide sequence ID" value="NZ_MCGQ01000014.1"/>
</dbReference>
<keyword evidence="5" id="KW-0547">Nucleotide-binding</keyword>
<evidence type="ECO:0000256" key="11">
    <source>
        <dbReference type="ARBA" id="ARBA00023211"/>
    </source>
</evidence>
<comment type="caution">
    <text evidence="18">The sequence shown here is derived from an EMBL/GenBank/DDBJ whole genome shotgun (WGS) entry which is preliminary data.</text>
</comment>
<keyword evidence="7" id="KW-0378">Hydrolase</keyword>
<dbReference type="CDD" id="cd16936">
    <property type="entry name" value="HATPase_RsbW-like"/>
    <property type="match status" value="1"/>
</dbReference>
<keyword evidence="9" id="KW-0460">Magnesium</keyword>
<comment type="catalytic activity">
    <reaction evidence="12">
        <text>O-phospho-L-seryl-[protein] + H2O = L-seryl-[protein] + phosphate</text>
        <dbReference type="Rhea" id="RHEA:20629"/>
        <dbReference type="Rhea" id="RHEA-COMP:9863"/>
        <dbReference type="Rhea" id="RHEA-COMP:11604"/>
        <dbReference type="ChEBI" id="CHEBI:15377"/>
        <dbReference type="ChEBI" id="CHEBI:29999"/>
        <dbReference type="ChEBI" id="CHEBI:43474"/>
        <dbReference type="ChEBI" id="CHEBI:83421"/>
        <dbReference type="EC" id="3.1.3.16"/>
    </reaction>
</comment>
<dbReference type="OrthoDB" id="118142at2"/>
<accession>A0A233SH62</accession>